<protein>
    <submittedName>
        <fullName evidence="1">Uncharacterized protein</fullName>
    </submittedName>
</protein>
<sequence length="97" mass="11244">MAAFGVIGAGVKEILNEKSFNRQETAIVENIKKYPVSLISKCYEEGIFVPFEKINEIILNKQRKILYINFGDKYKKFFNLNDDDLTKVETSLKQYSL</sequence>
<accession>A0A1F6MCJ9</accession>
<evidence type="ECO:0000313" key="2">
    <source>
        <dbReference type="Proteomes" id="UP000177953"/>
    </source>
</evidence>
<gene>
    <name evidence="1" type="ORF">A2754_00510</name>
</gene>
<organism evidence="1 2">
    <name type="scientific">Candidatus Magasanikbacteria bacterium RIFCSPHIGHO2_01_FULL_47_8</name>
    <dbReference type="NCBI Taxonomy" id="1798673"/>
    <lineage>
        <taxon>Bacteria</taxon>
        <taxon>Candidatus Magasanikiibacteriota</taxon>
    </lineage>
</organism>
<comment type="caution">
    <text evidence="1">The sequence shown here is derived from an EMBL/GenBank/DDBJ whole genome shotgun (WGS) entry which is preliminary data.</text>
</comment>
<dbReference type="EMBL" id="MFPU01000053">
    <property type="protein sequence ID" value="OGH69300.1"/>
    <property type="molecule type" value="Genomic_DNA"/>
</dbReference>
<dbReference type="AlphaFoldDB" id="A0A1F6MCJ9"/>
<dbReference type="Proteomes" id="UP000177953">
    <property type="component" value="Unassembled WGS sequence"/>
</dbReference>
<reference evidence="1 2" key="1">
    <citation type="journal article" date="2016" name="Nat. Commun.">
        <title>Thousands of microbial genomes shed light on interconnected biogeochemical processes in an aquifer system.</title>
        <authorList>
            <person name="Anantharaman K."/>
            <person name="Brown C.T."/>
            <person name="Hug L.A."/>
            <person name="Sharon I."/>
            <person name="Castelle C.J."/>
            <person name="Probst A.J."/>
            <person name="Thomas B.C."/>
            <person name="Singh A."/>
            <person name="Wilkins M.J."/>
            <person name="Karaoz U."/>
            <person name="Brodie E.L."/>
            <person name="Williams K.H."/>
            <person name="Hubbard S.S."/>
            <person name="Banfield J.F."/>
        </authorList>
    </citation>
    <scope>NUCLEOTIDE SEQUENCE [LARGE SCALE GENOMIC DNA]</scope>
</reference>
<name>A0A1F6MCJ9_9BACT</name>
<proteinExistence type="predicted"/>
<evidence type="ECO:0000313" key="1">
    <source>
        <dbReference type="EMBL" id="OGH69300.1"/>
    </source>
</evidence>